<dbReference type="GO" id="GO:0004719">
    <property type="term" value="F:protein-L-isoaspartate (D-aspartate) O-methyltransferase activity"/>
    <property type="evidence" value="ECO:0007669"/>
    <property type="project" value="UniProtKB-EC"/>
</dbReference>
<dbReference type="SUPFAM" id="SSF53335">
    <property type="entry name" value="S-adenosyl-L-methionine-dependent methyltransferases"/>
    <property type="match status" value="1"/>
</dbReference>
<keyword evidence="8" id="KW-0949">S-adenosyl-L-methionine</keyword>
<accession>Q2J4H9</accession>
<comment type="similarity">
    <text evidence="2">Belongs to the methyltransferase superfamily. L-isoaspartyl/D-aspartyl protein methyltransferase family.</text>
</comment>
<dbReference type="Pfam" id="PF01135">
    <property type="entry name" value="PCMT"/>
    <property type="match status" value="1"/>
</dbReference>
<keyword evidence="7 12" id="KW-0808">Transferase</keyword>
<dbReference type="AlphaFoldDB" id="Q2J4H9"/>
<dbReference type="OrthoDB" id="4035289at2"/>
<evidence type="ECO:0000256" key="11">
    <source>
        <dbReference type="ARBA" id="ARBA00031350"/>
    </source>
</evidence>
<evidence type="ECO:0000256" key="7">
    <source>
        <dbReference type="ARBA" id="ARBA00022679"/>
    </source>
</evidence>
<proteinExistence type="inferred from homology"/>
<dbReference type="PANTHER" id="PTHR11579:SF0">
    <property type="entry name" value="PROTEIN-L-ISOASPARTATE(D-ASPARTATE) O-METHYLTRANSFERASE"/>
    <property type="match status" value="1"/>
</dbReference>
<evidence type="ECO:0000256" key="9">
    <source>
        <dbReference type="ARBA" id="ARBA00030757"/>
    </source>
</evidence>
<dbReference type="NCBIfam" id="TIGR04364">
    <property type="entry name" value="methyltran_FxLD"/>
    <property type="match status" value="1"/>
</dbReference>
<keyword evidence="6 12" id="KW-0489">Methyltransferase</keyword>
<dbReference type="STRING" id="106370.Francci3_4467"/>
<evidence type="ECO:0000256" key="2">
    <source>
        <dbReference type="ARBA" id="ARBA00005369"/>
    </source>
</evidence>
<dbReference type="eggNOG" id="COG2518">
    <property type="taxonomic scope" value="Bacteria"/>
</dbReference>
<dbReference type="PhylomeDB" id="Q2J4H9"/>
<evidence type="ECO:0000313" key="13">
    <source>
        <dbReference type="Proteomes" id="UP000001937"/>
    </source>
</evidence>
<protein>
    <recommendedName>
        <fullName evidence="4">Protein-L-isoaspartate O-methyltransferase</fullName>
        <ecNumber evidence="3">2.1.1.77</ecNumber>
    </recommendedName>
    <alternativeName>
        <fullName evidence="11">L-isoaspartyl protein carboxyl methyltransferase</fullName>
    </alternativeName>
    <alternativeName>
        <fullName evidence="9">Protein L-isoaspartyl methyltransferase</fullName>
    </alternativeName>
    <alternativeName>
        <fullName evidence="10">Protein-beta-aspartate methyltransferase</fullName>
    </alternativeName>
</protein>
<dbReference type="InterPro" id="IPR027573">
    <property type="entry name" value="Methyltran_FxLD"/>
</dbReference>
<dbReference type="RefSeq" id="WP_011438821.1">
    <property type="nucleotide sequence ID" value="NC_007777.1"/>
</dbReference>
<dbReference type="InterPro" id="IPR000682">
    <property type="entry name" value="PCMT"/>
</dbReference>
<dbReference type="CDD" id="cd02440">
    <property type="entry name" value="AdoMet_MTases"/>
    <property type="match status" value="1"/>
</dbReference>
<evidence type="ECO:0000256" key="10">
    <source>
        <dbReference type="ARBA" id="ARBA00031323"/>
    </source>
</evidence>
<dbReference type="HOGENOM" id="CLU_037629_2_0_11"/>
<evidence type="ECO:0000256" key="3">
    <source>
        <dbReference type="ARBA" id="ARBA00011890"/>
    </source>
</evidence>
<organism evidence="12 13">
    <name type="scientific">Frankia casuarinae (strain DSM 45818 / CECT 9043 / HFP020203 / CcI3)</name>
    <dbReference type="NCBI Taxonomy" id="106370"/>
    <lineage>
        <taxon>Bacteria</taxon>
        <taxon>Bacillati</taxon>
        <taxon>Actinomycetota</taxon>
        <taxon>Actinomycetes</taxon>
        <taxon>Frankiales</taxon>
        <taxon>Frankiaceae</taxon>
        <taxon>Frankia</taxon>
    </lineage>
</organism>
<dbReference type="GO" id="GO:0032259">
    <property type="term" value="P:methylation"/>
    <property type="evidence" value="ECO:0007669"/>
    <property type="project" value="UniProtKB-KW"/>
</dbReference>
<dbReference type="EC" id="2.1.1.77" evidence="3"/>
<evidence type="ECO:0000256" key="4">
    <source>
        <dbReference type="ARBA" id="ARBA00013346"/>
    </source>
</evidence>
<keyword evidence="13" id="KW-1185">Reference proteome</keyword>
<gene>
    <name evidence="12" type="ordered locus">Francci3_4467</name>
</gene>
<keyword evidence="5" id="KW-0963">Cytoplasm</keyword>
<dbReference type="PANTHER" id="PTHR11579">
    <property type="entry name" value="PROTEIN-L-ISOASPARTATE O-METHYLTRANSFERASE"/>
    <property type="match status" value="1"/>
</dbReference>
<name>Q2J4H9_FRACC</name>
<reference evidence="12 13" key="1">
    <citation type="journal article" date="2007" name="Genome Res.">
        <title>Genome characteristics of facultatively symbiotic Frankia sp. strains reflect host range and host plant biogeography.</title>
        <authorList>
            <person name="Normand P."/>
            <person name="Lapierre P."/>
            <person name="Tisa L.S."/>
            <person name="Gogarten J.P."/>
            <person name="Alloisio N."/>
            <person name="Bagnarol E."/>
            <person name="Bassi C.A."/>
            <person name="Berry A.M."/>
            <person name="Bickhart D.M."/>
            <person name="Choisne N."/>
            <person name="Couloux A."/>
            <person name="Cournoyer B."/>
            <person name="Cruveiller S."/>
            <person name="Daubin V."/>
            <person name="Demange N."/>
            <person name="Francino M.P."/>
            <person name="Goltsman E."/>
            <person name="Huang Y."/>
            <person name="Kopp O.R."/>
            <person name="Labarre L."/>
            <person name="Lapidus A."/>
            <person name="Lavire C."/>
            <person name="Marechal J."/>
            <person name="Martinez M."/>
            <person name="Mastronunzio J.E."/>
            <person name="Mullin B.C."/>
            <person name="Niemann J."/>
            <person name="Pujic P."/>
            <person name="Rawnsley T."/>
            <person name="Rouy Z."/>
            <person name="Schenowitz C."/>
            <person name="Sellstedt A."/>
            <person name="Tavares F."/>
            <person name="Tomkins J.P."/>
            <person name="Vallenet D."/>
            <person name="Valverde C."/>
            <person name="Wall L.G."/>
            <person name="Wang Y."/>
            <person name="Medigue C."/>
            <person name="Benson D.R."/>
        </authorList>
    </citation>
    <scope>NUCLEOTIDE SEQUENCE [LARGE SCALE GENOMIC DNA]</scope>
    <source>
        <strain evidence="13">DSM 45818 / CECT 9043 / CcI3</strain>
    </source>
</reference>
<evidence type="ECO:0000256" key="8">
    <source>
        <dbReference type="ARBA" id="ARBA00022691"/>
    </source>
</evidence>
<dbReference type="GO" id="GO:0005737">
    <property type="term" value="C:cytoplasm"/>
    <property type="evidence" value="ECO:0007669"/>
    <property type="project" value="UniProtKB-SubCell"/>
</dbReference>
<dbReference type="Gene3D" id="3.40.50.150">
    <property type="entry name" value="Vaccinia Virus protein VP39"/>
    <property type="match status" value="1"/>
</dbReference>
<comment type="subcellular location">
    <subcellularLocation>
        <location evidence="1">Cytoplasm</location>
    </subcellularLocation>
</comment>
<dbReference type="EMBL" id="CP000249">
    <property type="protein sequence ID" value="ABD13813.1"/>
    <property type="molecule type" value="Genomic_DNA"/>
</dbReference>
<dbReference type="KEGG" id="fra:Francci3_4467"/>
<evidence type="ECO:0000256" key="6">
    <source>
        <dbReference type="ARBA" id="ARBA00022603"/>
    </source>
</evidence>
<evidence type="ECO:0000256" key="1">
    <source>
        <dbReference type="ARBA" id="ARBA00004496"/>
    </source>
</evidence>
<evidence type="ECO:0000313" key="12">
    <source>
        <dbReference type="EMBL" id="ABD13813.1"/>
    </source>
</evidence>
<dbReference type="Proteomes" id="UP000001937">
    <property type="component" value="Chromosome"/>
</dbReference>
<dbReference type="InterPro" id="IPR029063">
    <property type="entry name" value="SAM-dependent_MTases_sf"/>
</dbReference>
<sequence>MTTRTPEQLRDNLVADIHRWGTFRTAQVEAAFRTVPRHLFLPDVDLETAYAPQVVVTRRAPDGTALSSASQPSLVAAMLEQAGVHPGHRVLEIGTATGINAALLAELTGPTGQVTTIEIDEELAAGARTALVKAGYERVDVVHADGAAGHPGGAPYDRIVITAGAWDLAKGWWNQLAPAGRIVVPLRLHGSGLTRSLPLDAVEPGRLVSRSALVCGFVPLRGADAHTGRTLALADGVALHVDDHDPADEPALRAAAASPPHNLWTGLTIHDDEPTAHLDLWLVTMGARFGRLAVDTTVRPDSQLTPTRRWAGATIHDGTTIAYVTLRPLASDTDELGVTAHGPHAATLTAHLTDLLHQWRKEGPAEPVVTAHAADTLEDQTVAGHRVDRPNSRLTVRWQP</sequence>
<evidence type="ECO:0000256" key="5">
    <source>
        <dbReference type="ARBA" id="ARBA00022490"/>
    </source>
</evidence>